<reference evidence="1" key="1">
    <citation type="journal article" date="2013" name="BMC Genomics">
        <title>Unscrambling butterfly oogenesis.</title>
        <authorList>
            <person name="Carter J.M."/>
            <person name="Baker S.C."/>
            <person name="Pink R."/>
            <person name="Carter D.R."/>
            <person name="Collins A."/>
            <person name="Tomlin J."/>
            <person name="Gibbs M."/>
            <person name="Breuker C.J."/>
        </authorList>
    </citation>
    <scope>NUCLEOTIDE SEQUENCE</scope>
    <source>
        <tissue evidence="1">Ovary</tissue>
    </source>
</reference>
<protein>
    <submittedName>
        <fullName evidence="1">Uncharacterized protein</fullName>
    </submittedName>
</protein>
<dbReference type="AlphaFoldDB" id="S4NS96"/>
<name>S4NS96_9NEOP</name>
<accession>S4NS96</accession>
<reference evidence="1" key="2">
    <citation type="submission" date="2013-05" db="EMBL/GenBank/DDBJ databases">
        <authorList>
            <person name="Carter J.-M."/>
            <person name="Baker S.C."/>
            <person name="Pink R."/>
            <person name="Carter D.R.F."/>
            <person name="Collins A."/>
            <person name="Tomlin J."/>
            <person name="Gibbs M."/>
            <person name="Breuker C.J."/>
        </authorList>
    </citation>
    <scope>NUCLEOTIDE SEQUENCE</scope>
    <source>
        <tissue evidence="1">Ovary</tissue>
    </source>
</reference>
<evidence type="ECO:0000313" key="1">
    <source>
        <dbReference type="EMBL" id="JAA81691.1"/>
    </source>
</evidence>
<dbReference type="EMBL" id="GAIX01010869">
    <property type="protein sequence ID" value="JAA81691.1"/>
    <property type="molecule type" value="Transcribed_RNA"/>
</dbReference>
<sequence>MQLGTILNILWKNIGTLDAMAELKLKSDANFEQQKYTQLLYYLNYIVSEQCNVGKNTENSDDGTVQTLQVHFKDE</sequence>
<organism evidence="1">
    <name type="scientific">Pararge aegeria</name>
    <name type="common">speckled wood butterfly</name>
    <dbReference type="NCBI Taxonomy" id="116150"/>
    <lineage>
        <taxon>Eukaryota</taxon>
        <taxon>Metazoa</taxon>
        <taxon>Ecdysozoa</taxon>
        <taxon>Arthropoda</taxon>
        <taxon>Hexapoda</taxon>
        <taxon>Insecta</taxon>
        <taxon>Pterygota</taxon>
        <taxon>Neoptera</taxon>
        <taxon>Endopterygota</taxon>
        <taxon>Lepidoptera</taxon>
        <taxon>Glossata</taxon>
        <taxon>Ditrysia</taxon>
        <taxon>Papilionoidea</taxon>
        <taxon>Nymphalidae</taxon>
        <taxon>Satyrinae</taxon>
        <taxon>Satyrini</taxon>
        <taxon>Parargina</taxon>
        <taxon>Pararge</taxon>
    </lineage>
</organism>
<feature type="non-terminal residue" evidence="1">
    <location>
        <position position="75"/>
    </location>
</feature>
<proteinExistence type="predicted"/>